<feature type="transmembrane region" description="Helical" evidence="9">
    <location>
        <begin position="83"/>
        <end position="101"/>
    </location>
</feature>
<sequence>MDTIESPGDDIDTKKCFKDTSTKEQEDGQKGKHSSGDLHSRLKTRKLLGVGETDDGDVHRSKLSQILGHSDQLYIRLPSGLRIWQIVLVLIFFAMALWALVFPSHYYLVMFETEVGESSYLPIRMYAIALFSLSLVYWKTLQTSDKDVIRIVLLSTAVFFTLQTIVLGIWWPPSASLSLCSILCQCCVLLVVFVTSYFYWITRTSKDWRQKEVRYYR</sequence>
<keyword evidence="6 9" id="KW-0472">Membrane</keyword>
<evidence type="ECO:0000256" key="2">
    <source>
        <dbReference type="ARBA" id="ARBA00019449"/>
    </source>
</evidence>
<feature type="transmembrane region" description="Helical" evidence="9">
    <location>
        <begin position="176"/>
        <end position="201"/>
    </location>
</feature>
<reference evidence="10" key="2">
    <citation type="journal article" date="2021" name="Genome Biol. Evol.">
        <title>Developing a high-quality reference genome for a parasitic bivalve with doubly uniparental inheritance (Bivalvia: Unionida).</title>
        <authorList>
            <person name="Smith C.H."/>
        </authorList>
    </citation>
    <scope>NUCLEOTIDE SEQUENCE</scope>
    <source>
        <strain evidence="10">CHS0354</strain>
        <tissue evidence="10">Mantle</tissue>
    </source>
</reference>
<protein>
    <recommendedName>
        <fullName evidence="2">Tumor protein p53-inducible protein 11</fullName>
    </recommendedName>
    <alternativeName>
        <fullName evidence="7">p53-induced gene 11 protein</fullName>
    </alternativeName>
</protein>
<evidence type="ECO:0000256" key="9">
    <source>
        <dbReference type="SAM" id="Phobius"/>
    </source>
</evidence>
<evidence type="ECO:0000256" key="6">
    <source>
        <dbReference type="ARBA" id="ARBA00023136"/>
    </source>
</evidence>
<evidence type="ECO:0000313" key="10">
    <source>
        <dbReference type="EMBL" id="KAK3598759.1"/>
    </source>
</evidence>
<feature type="transmembrane region" description="Helical" evidence="9">
    <location>
        <begin position="121"/>
        <end position="139"/>
    </location>
</feature>
<dbReference type="SUPFAM" id="SSF103473">
    <property type="entry name" value="MFS general substrate transporter"/>
    <property type="match status" value="1"/>
</dbReference>
<dbReference type="InterPro" id="IPR036259">
    <property type="entry name" value="MFS_trans_sf"/>
</dbReference>
<dbReference type="EMBL" id="JAEAOA010000965">
    <property type="protein sequence ID" value="KAK3598759.1"/>
    <property type="molecule type" value="Genomic_DNA"/>
</dbReference>
<evidence type="ECO:0000256" key="4">
    <source>
        <dbReference type="ARBA" id="ARBA00022692"/>
    </source>
</evidence>
<reference evidence="10" key="1">
    <citation type="journal article" date="2021" name="Genome Biol. Evol.">
        <title>A High-Quality Reference Genome for a Parasitic Bivalve with Doubly Uniparental Inheritance (Bivalvia: Unionida).</title>
        <authorList>
            <person name="Smith C.H."/>
        </authorList>
    </citation>
    <scope>NUCLEOTIDE SEQUENCE</scope>
    <source>
        <strain evidence="10">CHS0354</strain>
    </source>
</reference>
<reference evidence="10" key="3">
    <citation type="submission" date="2023-05" db="EMBL/GenBank/DDBJ databases">
        <authorList>
            <person name="Smith C.H."/>
        </authorList>
    </citation>
    <scope>NUCLEOTIDE SEQUENCE</scope>
    <source>
        <strain evidence="10">CHS0354</strain>
        <tissue evidence="10">Mantle</tissue>
    </source>
</reference>
<dbReference type="PANTHER" id="PTHR31584">
    <property type="entry name" value="TUMOR PROTEIN P53-INDUCIBLE PROTEIN 11"/>
    <property type="match status" value="1"/>
</dbReference>
<proteinExistence type="predicted"/>
<dbReference type="Pfam" id="PF14936">
    <property type="entry name" value="p53-inducible11"/>
    <property type="match status" value="1"/>
</dbReference>
<evidence type="ECO:0000313" key="11">
    <source>
        <dbReference type="Proteomes" id="UP001195483"/>
    </source>
</evidence>
<keyword evidence="4 9" id="KW-0812">Transmembrane</keyword>
<dbReference type="InterPro" id="IPR028266">
    <property type="entry name" value="TP53I11"/>
</dbReference>
<comment type="subcellular location">
    <subcellularLocation>
        <location evidence="1">Membrane</location>
        <topology evidence="1">Multi-pass membrane protein</topology>
    </subcellularLocation>
</comment>
<dbReference type="PANTHER" id="PTHR31584:SF1">
    <property type="entry name" value="TUMOR PROTEIN P53-INDUCIBLE PROTEIN 11"/>
    <property type="match status" value="1"/>
</dbReference>
<gene>
    <name evidence="10" type="ORF">CHS0354_015556</name>
</gene>
<keyword evidence="5 9" id="KW-1133">Transmembrane helix</keyword>
<feature type="compositionally biased region" description="Basic and acidic residues" evidence="8">
    <location>
        <begin position="11"/>
        <end position="37"/>
    </location>
</feature>
<dbReference type="Proteomes" id="UP001195483">
    <property type="component" value="Unassembled WGS sequence"/>
</dbReference>
<feature type="region of interest" description="Disordered" evidence="8">
    <location>
        <begin position="1"/>
        <end position="37"/>
    </location>
</feature>
<accession>A0AAE0SVY1</accession>
<evidence type="ECO:0000256" key="5">
    <source>
        <dbReference type="ARBA" id="ARBA00022989"/>
    </source>
</evidence>
<evidence type="ECO:0000256" key="3">
    <source>
        <dbReference type="ARBA" id="ARBA00022553"/>
    </source>
</evidence>
<evidence type="ECO:0000256" key="8">
    <source>
        <dbReference type="SAM" id="MobiDB-lite"/>
    </source>
</evidence>
<evidence type="ECO:0000256" key="1">
    <source>
        <dbReference type="ARBA" id="ARBA00004141"/>
    </source>
</evidence>
<feature type="transmembrane region" description="Helical" evidence="9">
    <location>
        <begin position="151"/>
        <end position="170"/>
    </location>
</feature>
<name>A0AAE0SVY1_9BIVA</name>
<organism evidence="10 11">
    <name type="scientific">Potamilus streckersoni</name>
    <dbReference type="NCBI Taxonomy" id="2493646"/>
    <lineage>
        <taxon>Eukaryota</taxon>
        <taxon>Metazoa</taxon>
        <taxon>Spiralia</taxon>
        <taxon>Lophotrochozoa</taxon>
        <taxon>Mollusca</taxon>
        <taxon>Bivalvia</taxon>
        <taxon>Autobranchia</taxon>
        <taxon>Heteroconchia</taxon>
        <taxon>Palaeoheterodonta</taxon>
        <taxon>Unionida</taxon>
        <taxon>Unionoidea</taxon>
        <taxon>Unionidae</taxon>
        <taxon>Ambleminae</taxon>
        <taxon>Lampsilini</taxon>
        <taxon>Potamilus</taxon>
    </lineage>
</organism>
<comment type="caution">
    <text evidence="10">The sequence shown here is derived from an EMBL/GenBank/DDBJ whole genome shotgun (WGS) entry which is preliminary data.</text>
</comment>
<keyword evidence="3" id="KW-0597">Phosphoprotein</keyword>
<dbReference type="GO" id="GO:0016020">
    <property type="term" value="C:membrane"/>
    <property type="evidence" value="ECO:0007669"/>
    <property type="project" value="UniProtKB-SubCell"/>
</dbReference>
<keyword evidence="11" id="KW-1185">Reference proteome</keyword>
<dbReference type="AlphaFoldDB" id="A0AAE0SVY1"/>
<evidence type="ECO:0000256" key="7">
    <source>
        <dbReference type="ARBA" id="ARBA00032100"/>
    </source>
</evidence>